<organism evidence="2 3">
    <name type="scientific">Mycena albidolilacea</name>
    <dbReference type="NCBI Taxonomy" id="1033008"/>
    <lineage>
        <taxon>Eukaryota</taxon>
        <taxon>Fungi</taxon>
        <taxon>Dikarya</taxon>
        <taxon>Basidiomycota</taxon>
        <taxon>Agaricomycotina</taxon>
        <taxon>Agaricomycetes</taxon>
        <taxon>Agaricomycetidae</taxon>
        <taxon>Agaricales</taxon>
        <taxon>Marasmiineae</taxon>
        <taxon>Mycenaceae</taxon>
        <taxon>Mycena</taxon>
    </lineage>
</organism>
<name>A0AAD6ZT14_9AGAR</name>
<dbReference type="Proteomes" id="UP001218218">
    <property type="component" value="Unassembled WGS sequence"/>
</dbReference>
<proteinExistence type="predicted"/>
<keyword evidence="3" id="KW-1185">Reference proteome</keyword>
<evidence type="ECO:0000256" key="1">
    <source>
        <dbReference type="SAM" id="MobiDB-lite"/>
    </source>
</evidence>
<evidence type="ECO:0000313" key="2">
    <source>
        <dbReference type="EMBL" id="KAJ7337566.1"/>
    </source>
</evidence>
<gene>
    <name evidence="2" type="ORF">DFH08DRAFT_877118</name>
</gene>
<accession>A0AAD6ZT14</accession>
<feature type="region of interest" description="Disordered" evidence="1">
    <location>
        <begin position="31"/>
        <end position="66"/>
    </location>
</feature>
<reference evidence="2" key="1">
    <citation type="submission" date="2023-03" db="EMBL/GenBank/DDBJ databases">
        <title>Massive genome expansion in bonnet fungi (Mycena s.s.) driven by repeated elements and novel gene families across ecological guilds.</title>
        <authorList>
            <consortium name="Lawrence Berkeley National Laboratory"/>
            <person name="Harder C.B."/>
            <person name="Miyauchi S."/>
            <person name="Viragh M."/>
            <person name="Kuo A."/>
            <person name="Thoen E."/>
            <person name="Andreopoulos B."/>
            <person name="Lu D."/>
            <person name="Skrede I."/>
            <person name="Drula E."/>
            <person name="Henrissat B."/>
            <person name="Morin E."/>
            <person name="Kohler A."/>
            <person name="Barry K."/>
            <person name="LaButti K."/>
            <person name="Morin E."/>
            <person name="Salamov A."/>
            <person name="Lipzen A."/>
            <person name="Mereny Z."/>
            <person name="Hegedus B."/>
            <person name="Baldrian P."/>
            <person name="Stursova M."/>
            <person name="Weitz H."/>
            <person name="Taylor A."/>
            <person name="Grigoriev I.V."/>
            <person name="Nagy L.G."/>
            <person name="Martin F."/>
            <person name="Kauserud H."/>
        </authorList>
    </citation>
    <scope>NUCLEOTIDE SEQUENCE</scope>
    <source>
        <strain evidence="2">CBHHK002</strain>
    </source>
</reference>
<evidence type="ECO:0000313" key="3">
    <source>
        <dbReference type="Proteomes" id="UP001218218"/>
    </source>
</evidence>
<sequence>MWVMMEGERLGEFAYCIFIVVVGASTTFARAQRQGTHGTPPRQPASTRRAPPSGGNQLPCPPKSLSTSACSSAYENGFASRLLHPQTPRPQHHLSRDIHRAPQRGVVHTQRDHVLS</sequence>
<feature type="region of interest" description="Disordered" evidence="1">
    <location>
        <begin position="81"/>
        <end position="116"/>
    </location>
</feature>
<dbReference type="EMBL" id="JARIHO010000029">
    <property type="protein sequence ID" value="KAJ7337566.1"/>
    <property type="molecule type" value="Genomic_DNA"/>
</dbReference>
<protein>
    <submittedName>
        <fullName evidence="2">Uncharacterized protein</fullName>
    </submittedName>
</protein>
<dbReference type="AlphaFoldDB" id="A0AAD6ZT14"/>
<comment type="caution">
    <text evidence="2">The sequence shown here is derived from an EMBL/GenBank/DDBJ whole genome shotgun (WGS) entry which is preliminary data.</text>
</comment>